<evidence type="ECO:0000313" key="1">
    <source>
        <dbReference type="EMBL" id="KAF2141935.1"/>
    </source>
</evidence>
<dbReference type="RefSeq" id="XP_033397647.1">
    <property type="nucleotide sequence ID" value="XM_033536887.1"/>
</dbReference>
<sequence length="398" mass="42997">RYRTLQTFSTQAPDVLRNTTTFKSHEVRYPELLTNCEDVVMIEEEGVALLSCDVGRDGWNTVMGTFINPNISGAIFQWYYSDPDADPKPIALEGIDTSIDFHPLGINYDAATSTLAIVNHASTGPTIELFSFTPWAGFGRAAAFHVRTIKHPLLHAPNQVLPLSATDFIVTNDHFFTASKAPLLNKAENYLALPGGTVVHVDLSASPDPRNESGLATAADVKVSTLASVPFANGVVRLGDSTLAVASTTRRSVQLFNMTYTTEGEGAEAKTSVDLKLVRELETPFLVDNLSVDSAGTLLAAGHAHAPALAAVEAARESCLHVQTYKGAWGEREWKDAEACTAGKVSPSWVAEWKDGEWRDLLVGASVFGCSTTAVRDLKEKKIIVGGLYERGILFAEE</sequence>
<dbReference type="Gene3D" id="2.120.10.30">
    <property type="entry name" value="TolB, C-terminal domain"/>
    <property type="match status" value="1"/>
</dbReference>
<dbReference type="GeneID" id="54294383"/>
<protein>
    <submittedName>
        <fullName evidence="1">Uncharacterized protein</fullName>
    </submittedName>
</protein>
<proteinExistence type="predicted"/>
<dbReference type="AlphaFoldDB" id="A0A6A6BF47"/>
<keyword evidence="2" id="KW-1185">Reference proteome</keyword>
<dbReference type="InterPro" id="IPR011042">
    <property type="entry name" value="6-blade_b-propeller_TolB-like"/>
</dbReference>
<gene>
    <name evidence="1" type="ORF">K452DRAFT_227235</name>
</gene>
<dbReference type="Proteomes" id="UP000799438">
    <property type="component" value="Unassembled WGS sequence"/>
</dbReference>
<dbReference type="PANTHER" id="PTHR11799:SF30">
    <property type="entry name" value="SERUM PARAOXONASE_ARYLESTERASE 2"/>
    <property type="match status" value="1"/>
</dbReference>
<dbReference type="OrthoDB" id="5307922at2759"/>
<dbReference type="PANTHER" id="PTHR11799">
    <property type="entry name" value="PARAOXONASE"/>
    <property type="match status" value="1"/>
</dbReference>
<accession>A0A6A6BF47</accession>
<evidence type="ECO:0000313" key="2">
    <source>
        <dbReference type="Proteomes" id="UP000799438"/>
    </source>
</evidence>
<dbReference type="SUPFAM" id="SSF63829">
    <property type="entry name" value="Calcium-dependent phosphotriesterase"/>
    <property type="match status" value="1"/>
</dbReference>
<feature type="non-terminal residue" evidence="1">
    <location>
        <position position="1"/>
    </location>
</feature>
<dbReference type="InterPro" id="IPR051288">
    <property type="entry name" value="Serum_paraoxonase/arylesterase"/>
</dbReference>
<dbReference type="EMBL" id="ML995485">
    <property type="protein sequence ID" value="KAF2141935.1"/>
    <property type="molecule type" value="Genomic_DNA"/>
</dbReference>
<name>A0A6A6BF47_9PEZI</name>
<organism evidence="1 2">
    <name type="scientific">Aplosporella prunicola CBS 121167</name>
    <dbReference type="NCBI Taxonomy" id="1176127"/>
    <lineage>
        <taxon>Eukaryota</taxon>
        <taxon>Fungi</taxon>
        <taxon>Dikarya</taxon>
        <taxon>Ascomycota</taxon>
        <taxon>Pezizomycotina</taxon>
        <taxon>Dothideomycetes</taxon>
        <taxon>Dothideomycetes incertae sedis</taxon>
        <taxon>Botryosphaeriales</taxon>
        <taxon>Aplosporellaceae</taxon>
        <taxon>Aplosporella</taxon>
    </lineage>
</organism>
<reference evidence="1" key="1">
    <citation type="journal article" date="2020" name="Stud. Mycol.">
        <title>101 Dothideomycetes genomes: a test case for predicting lifestyles and emergence of pathogens.</title>
        <authorList>
            <person name="Haridas S."/>
            <person name="Albert R."/>
            <person name="Binder M."/>
            <person name="Bloem J."/>
            <person name="Labutti K."/>
            <person name="Salamov A."/>
            <person name="Andreopoulos B."/>
            <person name="Baker S."/>
            <person name="Barry K."/>
            <person name="Bills G."/>
            <person name="Bluhm B."/>
            <person name="Cannon C."/>
            <person name="Castanera R."/>
            <person name="Culley D."/>
            <person name="Daum C."/>
            <person name="Ezra D."/>
            <person name="Gonzalez J."/>
            <person name="Henrissat B."/>
            <person name="Kuo A."/>
            <person name="Liang C."/>
            <person name="Lipzen A."/>
            <person name="Lutzoni F."/>
            <person name="Magnuson J."/>
            <person name="Mondo S."/>
            <person name="Nolan M."/>
            <person name="Ohm R."/>
            <person name="Pangilinan J."/>
            <person name="Park H.-J."/>
            <person name="Ramirez L."/>
            <person name="Alfaro M."/>
            <person name="Sun H."/>
            <person name="Tritt A."/>
            <person name="Yoshinaga Y."/>
            <person name="Zwiers L.-H."/>
            <person name="Turgeon B."/>
            <person name="Goodwin S."/>
            <person name="Spatafora J."/>
            <person name="Crous P."/>
            <person name="Grigoriev I."/>
        </authorList>
    </citation>
    <scope>NUCLEOTIDE SEQUENCE</scope>
    <source>
        <strain evidence="1">CBS 121167</strain>
    </source>
</reference>